<gene>
    <name evidence="6" type="primary">ppk</name>
    <name evidence="12" type="ordered locus">Clocel_2862</name>
</gene>
<dbReference type="AlphaFoldDB" id="D9SSB0"/>
<dbReference type="InterPro" id="IPR025198">
    <property type="entry name" value="PPK_N_dom"/>
</dbReference>
<dbReference type="HAMAP" id="MF_00347">
    <property type="entry name" value="Polyphosphate_kinase"/>
    <property type="match status" value="1"/>
</dbReference>
<feature type="binding site" evidence="6">
    <location>
        <position position="466"/>
    </location>
    <ligand>
        <name>ATP</name>
        <dbReference type="ChEBI" id="CHEBI:30616"/>
    </ligand>
</feature>
<feature type="domain" description="Polyphosphate kinase N-terminal" evidence="9">
    <location>
        <begin position="9"/>
        <end position="114"/>
    </location>
</feature>
<evidence type="ECO:0000259" key="11">
    <source>
        <dbReference type="Pfam" id="PF17941"/>
    </source>
</evidence>
<evidence type="ECO:0000256" key="2">
    <source>
        <dbReference type="ARBA" id="ARBA00022679"/>
    </source>
</evidence>
<evidence type="ECO:0000256" key="3">
    <source>
        <dbReference type="ARBA" id="ARBA00022741"/>
    </source>
</evidence>
<evidence type="ECO:0000256" key="1">
    <source>
        <dbReference type="ARBA" id="ARBA00022553"/>
    </source>
</evidence>
<evidence type="ECO:0000256" key="6">
    <source>
        <dbReference type="HAMAP-Rule" id="MF_00347"/>
    </source>
</evidence>
<evidence type="ECO:0000256" key="5">
    <source>
        <dbReference type="ARBA" id="ARBA00022840"/>
    </source>
</evidence>
<dbReference type="GO" id="GO:0006799">
    <property type="term" value="P:polyphosphate biosynthetic process"/>
    <property type="evidence" value="ECO:0007669"/>
    <property type="project" value="UniProtKB-UniRule"/>
</dbReference>
<dbReference type="PANTHER" id="PTHR30218:SF0">
    <property type="entry name" value="POLYPHOSPHATE KINASE"/>
    <property type="match status" value="1"/>
</dbReference>
<dbReference type="NCBIfam" id="NF003918">
    <property type="entry name" value="PRK05443.1-2"/>
    <property type="match status" value="1"/>
</dbReference>
<dbReference type="KEGG" id="ccb:Clocel_2862"/>
<keyword evidence="1 6" id="KW-0597">Phosphoprotein</keyword>
<comment type="catalytic activity">
    <reaction evidence="6 7">
        <text>[phosphate](n) + ATP = [phosphate](n+1) + ADP</text>
        <dbReference type="Rhea" id="RHEA:19573"/>
        <dbReference type="Rhea" id="RHEA-COMP:9859"/>
        <dbReference type="Rhea" id="RHEA-COMP:14280"/>
        <dbReference type="ChEBI" id="CHEBI:16838"/>
        <dbReference type="ChEBI" id="CHEBI:30616"/>
        <dbReference type="ChEBI" id="CHEBI:456216"/>
        <dbReference type="EC" id="2.7.4.1"/>
    </reaction>
</comment>
<dbReference type="GO" id="GO:0008976">
    <property type="term" value="F:polyphosphate kinase activity"/>
    <property type="evidence" value="ECO:0007669"/>
    <property type="project" value="UniProtKB-UniRule"/>
</dbReference>
<evidence type="ECO:0000256" key="4">
    <source>
        <dbReference type="ARBA" id="ARBA00022777"/>
    </source>
</evidence>
<dbReference type="GO" id="GO:0046872">
    <property type="term" value="F:metal ion binding"/>
    <property type="evidence" value="ECO:0007669"/>
    <property type="project" value="UniProtKB-KW"/>
</dbReference>
<dbReference type="PIRSF" id="PIRSF015589">
    <property type="entry name" value="PP_kinase"/>
    <property type="match status" value="1"/>
</dbReference>
<feature type="active site" description="Phosphohistidine intermediate" evidence="6">
    <location>
        <position position="433"/>
    </location>
</feature>
<dbReference type="Gene3D" id="3.30.1840.10">
    <property type="entry name" value="Polyphosphate kinase middle domain"/>
    <property type="match status" value="1"/>
</dbReference>
<keyword evidence="4 6" id="KW-0418">Kinase</keyword>
<dbReference type="RefSeq" id="WP_010075649.1">
    <property type="nucleotide sequence ID" value="NC_014393.1"/>
</dbReference>
<dbReference type="CDD" id="cd09165">
    <property type="entry name" value="PLDc_PaPPK1_C1_like"/>
    <property type="match status" value="1"/>
</dbReference>
<dbReference type="EC" id="2.7.4.1" evidence="6 7"/>
<reference evidence="12 13" key="1">
    <citation type="submission" date="2010-08" db="EMBL/GenBank/DDBJ databases">
        <title>Complete sequence of Clostridium cellulovorans 743B.</title>
        <authorList>
            <consortium name="US DOE Joint Genome Institute"/>
            <person name="Lucas S."/>
            <person name="Copeland A."/>
            <person name="Lapidus A."/>
            <person name="Cheng J.-F."/>
            <person name="Bruce D."/>
            <person name="Goodwin L."/>
            <person name="Pitluck S."/>
            <person name="Chertkov O."/>
            <person name="Detter J.C."/>
            <person name="Han C."/>
            <person name="Tapia R."/>
            <person name="Land M."/>
            <person name="Hauser L."/>
            <person name="Chang Y.-J."/>
            <person name="Jeffries C."/>
            <person name="Kyrpides N."/>
            <person name="Ivanova N."/>
            <person name="Mikhailova N."/>
            <person name="Hemme C.L."/>
            <person name="Woyke T."/>
        </authorList>
    </citation>
    <scope>NUCLEOTIDE SEQUENCE [LARGE SCALE GENOMIC DNA]</scope>
    <source>
        <strain evidence="13">ATCC 35296 / DSM 3052 / OCM 3 / 743B</strain>
    </source>
</reference>
<comment type="function">
    <text evidence="6 7">Catalyzes the reversible transfer of the terminal phosphate of ATP to form a long-chain polyphosphate (polyP).</text>
</comment>
<name>D9SSB0_CLOC7</name>
<feature type="binding site" evidence="6">
    <location>
        <position position="373"/>
    </location>
    <ligand>
        <name>Mg(2+)</name>
        <dbReference type="ChEBI" id="CHEBI:18420"/>
    </ligand>
</feature>
<keyword evidence="2 6" id="KW-0808">Transferase</keyword>
<dbReference type="SUPFAM" id="SSF56024">
    <property type="entry name" value="Phospholipase D/nuclease"/>
    <property type="match status" value="2"/>
</dbReference>
<evidence type="ECO:0000259" key="9">
    <source>
        <dbReference type="Pfam" id="PF13089"/>
    </source>
</evidence>
<dbReference type="HOGENOM" id="CLU_009678_5_0_9"/>
<feature type="binding site" evidence="6">
    <location>
        <position position="47"/>
    </location>
    <ligand>
        <name>ATP</name>
        <dbReference type="ChEBI" id="CHEBI:30616"/>
    </ligand>
</feature>
<dbReference type="Pfam" id="PF13090">
    <property type="entry name" value="PP_kinase_C"/>
    <property type="match status" value="1"/>
</dbReference>
<organism evidence="12 13">
    <name type="scientific">Clostridium cellulovorans (strain ATCC 35296 / DSM 3052 / OCM 3 / 743B)</name>
    <dbReference type="NCBI Taxonomy" id="573061"/>
    <lineage>
        <taxon>Bacteria</taxon>
        <taxon>Bacillati</taxon>
        <taxon>Bacillota</taxon>
        <taxon>Clostridia</taxon>
        <taxon>Eubacteriales</taxon>
        <taxon>Clostridiaceae</taxon>
        <taxon>Clostridium</taxon>
    </lineage>
</organism>
<comment type="PTM">
    <text evidence="6 7">An intermediate of this reaction is the autophosphorylated ppk in which a phosphate is covalently linked to a histidine residue through a N-P bond.</text>
</comment>
<dbReference type="NCBIfam" id="NF003917">
    <property type="entry name" value="PRK05443.1-1"/>
    <property type="match status" value="1"/>
</dbReference>
<dbReference type="SUPFAM" id="SSF140356">
    <property type="entry name" value="PPK N-terminal domain-like"/>
    <property type="match status" value="1"/>
</dbReference>
<dbReference type="InterPro" id="IPR025200">
    <property type="entry name" value="PPK_C_dom2"/>
</dbReference>
<dbReference type="EMBL" id="CP002160">
    <property type="protein sequence ID" value="ADL52557.1"/>
    <property type="molecule type" value="Genomic_DNA"/>
</dbReference>
<sequence length="675" mass="77510">MSNFNKQKFFNRELSWLQFNKRVFLAALDYNNPLLERISFLSIVSSNLDEFFMVRVAALFDQVNAGFNEKDQSGFTPKEQLEEILKESSEMIKSQYLCYNSKIFNELKTENINILKAEDLSSKELSIIDSFFRDNIYPVLTPIVIDQGRPFPLISNKSINIALLMKDKTHGEEAFGTIQVPTVLKRVIEVDSNERVGKNFILLEDVIKLYIGEIFSGHEIIDLSLYRITRNGDLTLDEEGAEDLLESIEQSLKMRKWGRIIRLEVEQNCNEKIKKLLQDEMELSSPWIFEINGPLDLTFLRSVSSLKGFEHLKYPPLKQSEPIECMDKDLFKAISNSDILVHHPYNSFKPIVDLVRTAASDPDVLAIKQTLYRVSGNSPIVEALAEAAENGKQVTVLMELKARFDEENNIHWAKRLEKSGCQVIYGLVGLKTHCKMLMIVRREDSVINRYVHLGTGNYNDITANFYTDLGIFTKDPVFGEEVAILFNMLSGHTQIKSTRKVYPAPLHLRNKLIELIRREKENALEGKTAAITAKMNSLVDDEIINELYEASQAGVTIKLIVRGVCSLKPKVKDLSDNIEVSSIIGRFLEHSRIFYFHNNGDDELFLSSADWMRRNLSKRVETMFIIDSIFIKEKIKELLNFYLNDNVNRWILNSDGTYIKVINDEIVVNSQEKTL</sequence>
<dbReference type="Pfam" id="PF13089">
    <property type="entry name" value="PP_kinase_N"/>
    <property type="match status" value="1"/>
</dbReference>
<keyword evidence="6" id="KW-0479">Metal-binding</keyword>
<dbReference type="Gene3D" id="3.30.870.10">
    <property type="entry name" value="Endonuclease Chain A"/>
    <property type="match status" value="2"/>
</dbReference>
<comment type="similarity">
    <text evidence="6 7">Belongs to the polyphosphate kinase 1 (PPK1) family.</text>
</comment>
<accession>D9SSB0</accession>
<dbReference type="InterPro" id="IPR024953">
    <property type="entry name" value="PP_kinase_middle"/>
</dbReference>
<dbReference type="NCBIfam" id="NF003921">
    <property type="entry name" value="PRK05443.2-2"/>
    <property type="match status" value="1"/>
</dbReference>
<dbReference type="PANTHER" id="PTHR30218">
    <property type="entry name" value="POLYPHOSPHATE KINASE"/>
    <property type="match status" value="1"/>
</dbReference>
<dbReference type="eggNOG" id="COG0855">
    <property type="taxonomic scope" value="Bacteria"/>
</dbReference>
<keyword evidence="5 6" id="KW-0067">ATP-binding</keyword>
<dbReference type="Pfam" id="PF02503">
    <property type="entry name" value="PP_kinase"/>
    <property type="match status" value="1"/>
</dbReference>
<keyword evidence="3 6" id="KW-0547">Nucleotide-binding</keyword>
<evidence type="ECO:0000256" key="7">
    <source>
        <dbReference type="RuleBase" id="RU003800"/>
    </source>
</evidence>
<keyword evidence="6" id="KW-0460">Magnesium</keyword>
<proteinExistence type="inferred from homology"/>
<feature type="binding site" evidence="6">
    <location>
        <position position="562"/>
    </location>
    <ligand>
        <name>ATP</name>
        <dbReference type="ChEBI" id="CHEBI:30616"/>
    </ligand>
</feature>
<feature type="binding site" evidence="6">
    <location>
        <position position="590"/>
    </location>
    <ligand>
        <name>ATP</name>
        <dbReference type="ChEBI" id="CHEBI:30616"/>
    </ligand>
</feature>
<evidence type="ECO:0000259" key="8">
    <source>
        <dbReference type="Pfam" id="PF02503"/>
    </source>
</evidence>
<dbReference type="GO" id="GO:0009358">
    <property type="term" value="C:polyphosphate kinase complex"/>
    <property type="evidence" value="ECO:0007669"/>
    <property type="project" value="InterPro"/>
</dbReference>
<dbReference type="Proteomes" id="UP000002730">
    <property type="component" value="Chromosome"/>
</dbReference>
<dbReference type="NCBIfam" id="TIGR03705">
    <property type="entry name" value="poly_P_kin"/>
    <property type="match status" value="1"/>
</dbReference>
<dbReference type="GO" id="GO:0005524">
    <property type="term" value="F:ATP binding"/>
    <property type="evidence" value="ECO:0007669"/>
    <property type="project" value="UniProtKB-KW"/>
</dbReference>
<evidence type="ECO:0000313" key="12">
    <source>
        <dbReference type="EMBL" id="ADL52557.1"/>
    </source>
</evidence>
<comment type="cofactor">
    <cofactor evidence="6">
        <name>Mg(2+)</name>
        <dbReference type="ChEBI" id="CHEBI:18420"/>
    </cofactor>
</comment>
<evidence type="ECO:0000259" key="10">
    <source>
        <dbReference type="Pfam" id="PF13090"/>
    </source>
</evidence>
<evidence type="ECO:0000313" key="13">
    <source>
        <dbReference type="Proteomes" id="UP000002730"/>
    </source>
</evidence>
<dbReference type="STRING" id="573061.Clocel_2862"/>
<dbReference type="InterPro" id="IPR036830">
    <property type="entry name" value="PP_kinase_middle_dom_sf"/>
</dbReference>
<feature type="domain" description="Polyphosphate kinase C-terminal" evidence="10">
    <location>
        <begin position="504"/>
        <end position="671"/>
    </location>
</feature>
<keyword evidence="13" id="KW-1185">Reference proteome</keyword>
<protein>
    <recommendedName>
        <fullName evidence="6 7">Polyphosphate kinase</fullName>
        <ecNumber evidence="6 7">2.7.4.1</ecNumber>
    </recommendedName>
    <alternativeName>
        <fullName evidence="6">ATP-polyphosphate phosphotransferase</fullName>
    </alternativeName>
    <alternativeName>
        <fullName evidence="6">Polyphosphoric acid kinase</fullName>
    </alternativeName>
</protein>
<dbReference type="CDD" id="cd09168">
    <property type="entry name" value="PLDc_PaPPK1_C2_like"/>
    <property type="match status" value="1"/>
</dbReference>
<dbReference type="InterPro" id="IPR036832">
    <property type="entry name" value="PPK_N_dom_sf"/>
</dbReference>
<dbReference type="OrthoDB" id="9761456at2"/>
<dbReference type="InterPro" id="IPR003414">
    <property type="entry name" value="PP_kinase"/>
</dbReference>
<feature type="domain" description="Polyphosphate kinase middle" evidence="8">
    <location>
        <begin position="126"/>
        <end position="301"/>
    </location>
</feature>
<dbReference type="InterPro" id="IPR041108">
    <property type="entry name" value="PP_kinase_C_1"/>
</dbReference>
<dbReference type="Pfam" id="PF17941">
    <property type="entry name" value="PP_kinase_C_1"/>
    <property type="match status" value="1"/>
</dbReference>
<dbReference type="SUPFAM" id="SSF143724">
    <property type="entry name" value="PHP14-like"/>
    <property type="match status" value="1"/>
</dbReference>
<dbReference type="Gene3D" id="1.20.58.310">
    <property type="entry name" value="Polyphosphate kinase N-terminal domain"/>
    <property type="match status" value="1"/>
</dbReference>
<feature type="domain" description="Polyphosphate kinase C-terminal" evidence="11">
    <location>
        <begin position="330"/>
        <end position="493"/>
    </location>
</feature>
<feature type="binding site" evidence="6">
    <location>
        <position position="403"/>
    </location>
    <ligand>
        <name>Mg(2+)</name>
        <dbReference type="ChEBI" id="CHEBI:18420"/>
    </ligand>
</feature>